<accession>A0A9P5P568</accession>
<reference evidence="1" key="1">
    <citation type="submission" date="2020-11" db="EMBL/GenBank/DDBJ databases">
        <authorList>
            <consortium name="DOE Joint Genome Institute"/>
            <person name="Ahrendt S."/>
            <person name="Riley R."/>
            <person name="Andreopoulos W."/>
            <person name="Labutti K."/>
            <person name="Pangilinan J."/>
            <person name="Ruiz-Duenas F.J."/>
            <person name="Barrasa J.M."/>
            <person name="Sanchez-Garcia M."/>
            <person name="Camarero S."/>
            <person name="Miyauchi S."/>
            <person name="Serrano A."/>
            <person name="Linde D."/>
            <person name="Babiker R."/>
            <person name="Drula E."/>
            <person name="Ayuso-Fernandez I."/>
            <person name="Pacheco R."/>
            <person name="Padilla G."/>
            <person name="Ferreira P."/>
            <person name="Barriuso J."/>
            <person name="Kellner H."/>
            <person name="Castanera R."/>
            <person name="Alfaro M."/>
            <person name="Ramirez L."/>
            <person name="Pisabarro A.G."/>
            <person name="Kuo A."/>
            <person name="Tritt A."/>
            <person name="Lipzen A."/>
            <person name="He G."/>
            <person name="Yan M."/>
            <person name="Ng V."/>
            <person name="Cullen D."/>
            <person name="Martin F."/>
            <person name="Rosso M.-N."/>
            <person name="Henrissat B."/>
            <person name="Hibbett D."/>
            <person name="Martinez A.T."/>
            <person name="Grigoriev I.V."/>
        </authorList>
    </citation>
    <scope>NUCLEOTIDE SEQUENCE</scope>
    <source>
        <strain evidence="1">AH 40177</strain>
    </source>
</reference>
<keyword evidence="3" id="KW-1185">Reference proteome</keyword>
<dbReference type="Proteomes" id="UP000772434">
    <property type="component" value="Unassembled WGS sequence"/>
</dbReference>
<evidence type="ECO:0000313" key="3">
    <source>
        <dbReference type="Proteomes" id="UP000772434"/>
    </source>
</evidence>
<dbReference type="EMBL" id="JADNRY010000524">
    <property type="protein sequence ID" value="KAF9044684.1"/>
    <property type="molecule type" value="Genomic_DNA"/>
</dbReference>
<sequence>MIRSVHNTGRPSPSAVFTETQIGHARTMPVLPPLHAHDGLTLISNHRPFRPIL</sequence>
<comment type="caution">
    <text evidence="1">The sequence shown here is derived from an EMBL/GenBank/DDBJ whole genome shotgun (WGS) entry which is preliminary data.</text>
</comment>
<dbReference type="EMBL" id="JADNRY010000090">
    <property type="protein sequence ID" value="KAF9066271.1"/>
    <property type="molecule type" value="Genomic_DNA"/>
</dbReference>
<evidence type="ECO:0000313" key="2">
    <source>
        <dbReference type="EMBL" id="KAF9066271.1"/>
    </source>
</evidence>
<gene>
    <name evidence="2" type="ORF">BDP27DRAFT_1330909</name>
    <name evidence="1" type="ORF">BDP27DRAFT_1346798</name>
</gene>
<dbReference type="AlphaFoldDB" id="A0A9P5P568"/>
<name>A0A9P5P568_9AGAR</name>
<protein>
    <submittedName>
        <fullName evidence="1">Uncharacterized protein</fullName>
    </submittedName>
</protein>
<evidence type="ECO:0000313" key="1">
    <source>
        <dbReference type="EMBL" id="KAF9044684.1"/>
    </source>
</evidence>
<proteinExistence type="predicted"/>
<organism evidence="1 3">
    <name type="scientific">Rhodocollybia butyracea</name>
    <dbReference type="NCBI Taxonomy" id="206335"/>
    <lineage>
        <taxon>Eukaryota</taxon>
        <taxon>Fungi</taxon>
        <taxon>Dikarya</taxon>
        <taxon>Basidiomycota</taxon>
        <taxon>Agaricomycotina</taxon>
        <taxon>Agaricomycetes</taxon>
        <taxon>Agaricomycetidae</taxon>
        <taxon>Agaricales</taxon>
        <taxon>Marasmiineae</taxon>
        <taxon>Omphalotaceae</taxon>
        <taxon>Rhodocollybia</taxon>
    </lineage>
</organism>